<comment type="function">
    <text evidence="10">Catalytic component of the NuA4 histone acetyltransferase (HAT) complex which is involved in epigenetic transcriptional activation of selected genes principally by acetylation of nucleosomal histones H4, H3, H2B, H2A and H2A variant H2A.Z. Acetylates histone H4 to form H4K5ac, H4K8ac, H4K12ac and H4K16ac, histone H3 to form H3K14ac, and histone H2A to form H2AK4ac and H2AK7ac. The NuA4 complex is involved in the DNA damage response and is required for chromosome segregation. The NuA4 complex plays a direct role in repair of DNA double-strand breaks (DSBs) through homologous recombination. Recruitment to promoters depends on H3K4me. Also acetylates non-histone proteins. In addition to protein acetyltransferase, can use different acyl-CoA substrates, such as 2-hydroxyisobutanoyl-CoA (2-hydroxyisobutyryl-CoA) or (2E)-butenoyl-CoA (crotonyl-CoA), and is able to mediate protein 2-hydroxyisobutyrylation and crotonylation, respectively.</text>
</comment>
<dbReference type="PROSITE" id="PS51726">
    <property type="entry name" value="MYST_HAT"/>
    <property type="match status" value="1"/>
</dbReference>
<feature type="compositionally biased region" description="Polar residues" evidence="11">
    <location>
        <begin position="281"/>
        <end position="290"/>
    </location>
</feature>
<organism evidence="13 14">
    <name type="scientific">Sporothrix bragantina</name>
    <dbReference type="NCBI Taxonomy" id="671064"/>
    <lineage>
        <taxon>Eukaryota</taxon>
        <taxon>Fungi</taxon>
        <taxon>Dikarya</taxon>
        <taxon>Ascomycota</taxon>
        <taxon>Pezizomycotina</taxon>
        <taxon>Sordariomycetes</taxon>
        <taxon>Sordariomycetidae</taxon>
        <taxon>Ophiostomatales</taxon>
        <taxon>Ophiostomataceae</taxon>
        <taxon>Sporothrix</taxon>
    </lineage>
</organism>
<feature type="region of interest" description="Disordered" evidence="11">
    <location>
        <begin position="802"/>
        <end position="824"/>
    </location>
</feature>
<evidence type="ECO:0000256" key="8">
    <source>
        <dbReference type="ARBA" id="ARBA00023242"/>
    </source>
</evidence>
<keyword evidence="9 13" id="KW-0012">Acyltransferase</keyword>
<dbReference type="SUPFAM" id="SSF55729">
    <property type="entry name" value="Acyl-CoA N-acyltransferases (Nat)"/>
    <property type="match status" value="1"/>
</dbReference>
<dbReference type="PANTHER" id="PTHR10615">
    <property type="entry name" value="HISTONE ACETYLTRANSFERASE"/>
    <property type="match status" value="1"/>
</dbReference>
<name>A0ABP0CZ02_9PEZI</name>
<dbReference type="InterPro" id="IPR002717">
    <property type="entry name" value="HAT_MYST-type"/>
</dbReference>
<feature type="compositionally biased region" description="Acidic residues" evidence="11">
    <location>
        <begin position="89"/>
        <end position="113"/>
    </location>
</feature>
<keyword evidence="8" id="KW-0539">Nucleus</keyword>
<evidence type="ECO:0000256" key="7">
    <source>
        <dbReference type="ARBA" id="ARBA00023163"/>
    </source>
</evidence>
<feature type="domain" description="MYST-type HAT" evidence="12">
    <location>
        <begin position="441"/>
        <end position="867"/>
    </location>
</feature>
<reference evidence="13 14" key="1">
    <citation type="submission" date="2024-01" db="EMBL/GenBank/DDBJ databases">
        <authorList>
            <person name="Allen C."/>
            <person name="Tagirdzhanova G."/>
        </authorList>
    </citation>
    <scope>NUCLEOTIDE SEQUENCE [LARGE SCALE GENOMIC DNA]</scope>
</reference>
<comment type="caution">
    <text evidence="13">The sequence shown here is derived from an EMBL/GenBank/DDBJ whole genome shotgun (WGS) entry which is preliminary data.</text>
</comment>
<keyword evidence="2 13" id="KW-0808">Transferase</keyword>
<accession>A0ABP0CZ02</accession>
<evidence type="ECO:0000256" key="2">
    <source>
        <dbReference type="ARBA" id="ARBA00022679"/>
    </source>
</evidence>
<feature type="compositionally biased region" description="Pro residues" evidence="11">
    <location>
        <begin position="803"/>
        <end position="812"/>
    </location>
</feature>
<keyword evidence="4" id="KW-0863">Zinc-finger</keyword>
<keyword evidence="6" id="KW-0805">Transcription regulation</keyword>
<evidence type="ECO:0000256" key="3">
    <source>
        <dbReference type="ARBA" id="ARBA00022723"/>
    </source>
</evidence>
<evidence type="ECO:0000259" key="12">
    <source>
        <dbReference type="PROSITE" id="PS51726"/>
    </source>
</evidence>
<feature type="compositionally biased region" description="Polar residues" evidence="11">
    <location>
        <begin position="63"/>
        <end position="81"/>
    </location>
</feature>
<evidence type="ECO:0000256" key="6">
    <source>
        <dbReference type="ARBA" id="ARBA00023015"/>
    </source>
</evidence>
<feature type="compositionally biased region" description="Basic residues" evidence="11">
    <location>
        <begin position="492"/>
        <end position="502"/>
    </location>
</feature>
<dbReference type="InterPro" id="IPR050603">
    <property type="entry name" value="MYST_HAT"/>
</dbReference>
<evidence type="ECO:0000256" key="5">
    <source>
        <dbReference type="ARBA" id="ARBA00022833"/>
    </source>
</evidence>
<keyword evidence="14" id="KW-1185">Reference proteome</keyword>
<feature type="region of interest" description="Disordered" evidence="11">
    <location>
        <begin position="476"/>
        <end position="514"/>
    </location>
</feature>
<proteinExistence type="predicted"/>
<dbReference type="EC" id="2.3.1.48" evidence="13"/>
<dbReference type="GO" id="GO:0061733">
    <property type="term" value="F:protein-lysine-acetyltransferase activity"/>
    <property type="evidence" value="ECO:0007669"/>
    <property type="project" value="UniProtKB-EC"/>
</dbReference>
<feature type="compositionally biased region" description="Low complexity" evidence="11">
    <location>
        <begin position="352"/>
        <end position="370"/>
    </location>
</feature>
<feature type="compositionally biased region" description="Low complexity" evidence="11">
    <location>
        <begin position="386"/>
        <end position="435"/>
    </location>
</feature>
<evidence type="ECO:0000313" key="14">
    <source>
        <dbReference type="Proteomes" id="UP001642406"/>
    </source>
</evidence>
<evidence type="ECO:0000256" key="11">
    <source>
        <dbReference type="SAM" id="MobiDB-lite"/>
    </source>
</evidence>
<evidence type="ECO:0000313" key="13">
    <source>
        <dbReference type="EMBL" id="CAK7236150.1"/>
    </source>
</evidence>
<feature type="compositionally biased region" description="Low complexity" evidence="11">
    <location>
        <begin position="134"/>
        <end position="146"/>
    </location>
</feature>
<keyword evidence="5" id="KW-0862">Zinc</keyword>
<feature type="compositionally biased region" description="Acidic residues" evidence="11">
    <location>
        <begin position="183"/>
        <end position="217"/>
    </location>
</feature>
<keyword evidence="3" id="KW-0479">Metal-binding</keyword>
<comment type="subcellular location">
    <subcellularLocation>
        <location evidence="1">Nucleus</location>
    </subcellularLocation>
</comment>
<dbReference type="PANTHER" id="PTHR10615:SF219">
    <property type="entry name" value="HISTONE ACETYLTRANSFERASE KAT5"/>
    <property type="match status" value="1"/>
</dbReference>
<keyword evidence="7" id="KW-0804">Transcription</keyword>
<evidence type="ECO:0000256" key="4">
    <source>
        <dbReference type="ARBA" id="ARBA00022771"/>
    </source>
</evidence>
<feature type="compositionally biased region" description="Polar residues" evidence="11">
    <location>
        <begin position="813"/>
        <end position="824"/>
    </location>
</feature>
<dbReference type="Gene3D" id="3.40.630.30">
    <property type="match status" value="1"/>
</dbReference>
<gene>
    <name evidence="13" type="primary">SAS2</name>
    <name evidence="13" type="ORF">SBRCBS47491_009539</name>
</gene>
<dbReference type="Gene3D" id="3.30.60.60">
    <property type="entry name" value="N-acetyl transferase-like"/>
    <property type="match status" value="1"/>
</dbReference>
<feature type="region of interest" description="Disordered" evidence="11">
    <location>
        <begin position="1"/>
        <end position="444"/>
    </location>
</feature>
<dbReference type="InterPro" id="IPR016181">
    <property type="entry name" value="Acyl_CoA_acyltransferase"/>
</dbReference>
<evidence type="ECO:0000256" key="1">
    <source>
        <dbReference type="ARBA" id="ARBA00004123"/>
    </source>
</evidence>
<dbReference type="EMBL" id="CAWUHC010000153">
    <property type="protein sequence ID" value="CAK7236150.1"/>
    <property type="molecule type" value="Genomic_DNA"/>
</dbReference>
<dbReference type="Pfam" id="PF01853">
    <property type="entry name" value="MOZ_SAS"/>
    <property type="match status" value="2"/>
</dbReference>
<evidence type="ECO:0000256" key="10">
    <source>
        <dbReference type="ARBA" id="ARBA00045805"/>
    </source>
</evidence>
<sequence length="1013" mass="108117">MVPPKRKRPDDEDEAAQVGKTRRVTRQTSIPLPPLPVPPKDGTLQRVLRGNAGSKAKADDTADTNTRQGTVRTRRASGTSRAKTKTEDKDEDDEQEQEPEEEEDKEEQDDEAESSPRMKRRLARRGVSKEDQPEPTQKQQQPTQSGSRGGRSRRLAKYGRAATASRPATVSRGTRQKTKDAEIADSDADDAVEDDEDEGEQQEDEEEDEEEDTEDELAGPATIIPPRTKGTAPPPLPPAAARRIRRPSAAQPAATPVSPPKLPVTRHAAQTVTEIVPPSPQANTASSSTAPKKETSIKPPAPPSPSTAAASLARPKKITEIKPPVAPAPRYQKTTPIQPPPLPTSPTRAVLVQAQPPSQPEVQSQPQKPKAVQQLREEATPSPRLQQQQPQQKQQAARTPRQTVVTTAANSTATGPRSASTPTSATSLVATSTAPPASPSQPDRNIDKVVLGEICFKAWYPSYYGKEVLGDTAGNTHHGRGAHQAKGAGKENHHHVPSHHYQQHAYGSGHGGKDKDAQPMLDRLYVCPFCFKYSKEIVPWHGHVQVCESQFQIPGEKVYVHPKGVRTIRVPVSSAASSSSSASKGGKRKRVSSEADIHYVEQVVKDEGEWSIWEVDGEKDVLFCQNLSLFAKLFLDNKSVFFDVTGFYYFLLVYTPPPSLPSSLRAAATATASSMGGTNANGQASILGAAPRPRVVGFFSKEKMSWDNNNLACILVFPPWQRKGLGALLMGISYEISRREGVLGGPEKPISDLGKKGYKRFWGAEIARWLLSIDIATATSSLSLPVSSPTACLRSSVPQATAIPPPIIPPPYSSSKAQASTTNTNAEEDSLIIDIADCSRATWIVRDDCLYVLREMGIAEDAGMGLPKKYCDNVLAQADEHASSAAEDGASGAAAAGAASSSFTAAGSGPSGAAAASSSSAQFSSASSLGAGGAQTANGAIFGSASTGTGTVVGAAAAGIDPPREVQRVRISKTAVRQWVKDNRINLEKACDPAGFIKIYTNKDEAQQAGEEA</sequence>
<dbReference type="Proteomes" id="UP001642406">
    <property type="component" value="Unassembled WGS sequence"/>
</dbReference>
<protein>
    <submittedName>
        <fullName evidence="13">SAS complex subunit</fullName>
        <ecNumber evidence="13">2.3.1.48</ecNumber>
    </submittedName>
</protein>
<feature type="compositionally biased region" description="Basic residues" evidence="11">
    <location>
        <begin position="117"/>
        <end position="126"/>
    </location>
</feature>
<evidence type="ECO:0000256" key="9">
    <source>
        <dbReference type="ARBA" id="ARBA00023315"/>
    </source>
</evidence>